<reference evidence="2" key="2">
    <citation type="journal article" date="2023" name="Proc. Natl. Acad. Sci. U.S.A.">
        <title>A global phylogenomic analysis of the shiitake genus Lentinula.</title>
        <authorList>
            <person name="Sierra-Patev S."/>
            <person name="Min B."/>
            <person name="Naranjo-Ortiz M."/>
            <person name="Looney B."/>
            <person name="Konkel Z."/>
            <person name="Slot J.C."/>
            <person name="Sakamoto Y."/>
            <person name="Steenwyk J.L."/>
            <person name="Rokas A."/>
            <person name="Carro J."/>
            <person name="Camarero S."/>
            <person name="Ferreira P."/>
            <person name="Molpeceres G."/>
            <person name="Ruiz-Duenas F.J."/>
            <person name="Serrano A."/>
            <person name="Henrissat B."/>
            <person name="Drula E."/>
            <person name="Hughes K.W."/>
            <person name="Mata J.L."/>
            <person name="Ishikawa N.K."/>
            <person name="Vargas-Isla R."/>
            <person name="Ushijima S."/>
            <person name="Smith C.A."/>
            <person name="Donoghue J."/>
            <person name="Ahrendt S."/>
            <person name="Andreopoulos W."/>
            <person name="He G."/>
            <person name="LaButti K."/>
            <person name="Lipzen A."/>
            <person name="Ng V."/>
            <person name="Riley R."/>
            <person name="Sandor L."/>
            <person name="Barry K."/>
            <person name="Martinez A.T."/>
            <person name="Xiao Y."/>
            <person name="Gibbons J.G."/>
            <person name="Terashima K."/>
            <person name="Grigoriev I.V."/>
            <person name="Hibbett D."/>
        </authorList>
    </citation>
    <scope>NUCLEOTIDE SEQUENCE</scope>
    <source>
        <strain evidence="2">Sp2 HRB7682 ss15</strain>
    </source>
</reference>
<reference evidence="2" key="1">
    <citation type="submission" date="2022-08" db="EMBL/GenBank/DDBJ databases">
        <authorList>
            <consortium name="DOE Joint Genome Institute"/>
            <person name="Min B."/>
            <person name="Riley R."/>
            <person name="Sierra-Patev S."/>
            <person name="Naranjo-Ortiz M."/>
            <person name="Looney B."/>
            <person name="Konkel Z."/>
            <person name="Slot J.C."/>
            <person name="Sakamoto Y."/>
            <person name="Steenwyk J.L."/>
            <person name="Rokas A."/>
            <person name="Carro J."/>
            <person name="Camarero S."/>
            <person name="Ferreira P."/>
            <person name="Molpeceres G."/>
            <person name="Ruiz-Duenas F.J."/>
            <person name="Serrano A."/>
            <person name="Henrissat B."/>
            <person name="Drula E."/>
            <person name="Hughes K.W."/>
            <person name="Mata J.L."/>
            <person name="Ishikawa N.K."/>
            <person name="Vargas-Isla R."/>
            <person name="Ushijima S."/>
            <person name="Smith C.A."/>
            <person name="Ahrendt S."/>
            <person name="Andreopoulos W."/>
            <person name="He G."/>
            <person name="Labutti K."/>
            <person name="Lipzen A."/>
            <person name="Ng V."/>
            <person name="Sandor L."/>
            <person name="Barry K."/>
            <person name="Martinez A.T."/>
            <person name="Xiao Y."/>
            <person name="Gibbons J.G."/>
            <person name="Terashima K."/>
            <person name="Hibbett D.S."/>
            <person name="Grigoriev I.V."/>
        </authorList>
    </citation>
    <scope>NUCLEOTIDE SEQUENCE</scope>
    <source>
        <strain evidence="2">Sp2 HRB7682 ss15</strain>
    </source>
</reference>
<dbReference type="EMBL" id="JANVFS010000003">
    <property type="protein sequence ID" value="KAJ4493575.1"/>
    <property type="molecule type" value="Genomic_DNA"/>
</dbReference>
<proteinExistence type="predicted"/>
<evidence type="ECO:0000313" key="3">
    <source>
        <dbReference type="Proteomes" id="UP001150238"/>
    </source>
</evidence>
<protein>
    <submittedName>
        <fullName evidence="2">Uncharacterized protein</fullName>
    </submittedName>
</protein>
<gene>
    <name evidence="2" type="ORF">C8J55DRAFT_499132</name>
</gene>
<evidence type="ECO:0000313" key="2">
    <source>
        <dbReference type="EMBL" id="KAJ4493575.1"/>
    </source>
</evidence>
<comment type="caution">
    <text evidence="2">The sequence shown here is derived from an EMBL/GenBank/DDBJ whole genome shotgun (WGS) entry which is preliminary data.</text>
</comment>
<evidence type="ECO:0000256" key="1">
    <source>
        <dbReference type="SAM" id="SignalP"/>
    </source>
</evidence>
<accession>A0A9W9AYK5</accession>
<feature type="chain" id="PRO_5040948493" evidence="1">
    <location>
        <begin position="23"/>
        <end position="207"/>
    </location>
</feature>
<organism evidence="2 3">
    <name type="scientific">Lentinula lateritia</name>
    <dbReference type="NCBI Taxonomy" id="40482"/>
    <lineage>
        <taxon>Eukaryota</taxon>
        <taxon>Fungi</taxon>
        <taxon>Dikarya</taxon>
        <taxon>Basidiomycota</taxon>
        <taxon>Agaricomycotina</taxon>
        <taxon>Agaricomycetes</taxon>
        <taxon>Agaricomycetidae</taxon>
        <taxon>Agaricales</taxon>
        <taxon>Marasmiineae</taxon>
        <taxon>Omphalotaceae</taxon>
        <taxon>Lentinula</taxon>
    </lineage>
</organism>
<dbReference type="Proteomes" id="UP001150238">
    <property type="component" value="Unassembled WGS sequence"/>
</dbReference>
<keyword evidence="1" id="KW-0732">Signal</keyword>
<name>A0A9W9AYK5_9AGAR</name>
<dbReference type="PROSITE" id="PS51257">
    <property type="entry name" value="PROKAR_LIPOPROTEIN"/>
    <property type="match status" value="1"/>
</dbReference>
<feature type="signal peptide" evidence="1">
    <location>
        <begin position="1"/>
        <end position="22"/>
    </location>
</feature>
<sequence>MRFDLPYLVFGMLACISIHVQAAPFNGVADAGLVVRDSLTNPKTHLRVRASSSEQFRSGSGNHVSPSGYGDYWNVVMGSGEKNIILVRFDGLHGTALNRQGNLFTHLNPPFEPIEDRVHKAIKHLDPLNSRPVVFTNQYKFHGASTNLDPVKIVSDITGAGIQYLEHGGIISIDKEGVPTITAQIQADGTVVSCNIRVMDGKILNAW</sequence>
<dbReference type="AlphaFoldDB" id="A0A9W9AYK5"/>